<name>A0A392NVE4_9FABA</name>
<evidence type="ECO:0000313" key="2">
    <source>
        <dbReference type="Proteomes" id="UP000265520"/>
    </source>
</evidence>
<protein>
    <submittedName>
        <fullName evidence="1">Uncharacterized protein</fullName>
    </submittedName>
</protein>
<proteinExistence type="predicted"/>
<dbReference type="Proteomes" id="UP000265520">
    <property type="component" value="Unassembled WGS sequence"/>
</dbReference>
<reference evidence="1 2" key="1">
    <citation type="journal article" date="2018" name="Front. Plant Sci.">
        <title>Red Clover (Trifolium pratense) and Zigzag Clover (T. medium) - A Picture of Genomic Similarities and Differences.</title>
        <authorList>
            <person name="Dluhosova J."/>
            <person name="Istvanek J."/>
            <person name="Nedelnik J."/>
            <person name="Repkova J."/>
        </authorList>
    </citation>
    <scope>NUCLEOTIDE SEQUENCE [LARGE SCALE GENOMIC DNA]</scope>
    <source>
        <strain evidence="2">cv. 10/8</strain>
        <tissue evidence="1">Leaf</tissue>
    </source>
</reference>
<keyword evidence="2" id="KW-1185">Reference proteome</keyword>
<dbReference type="EMBL" id="LXQA010052104">
    <property type="protein sequence ID" value="MCI03412.1"/>
    <property type="molecule type" value="Genomic_DNA"/>
</dbReference>
<sequence>MSLFQVLFGRKPPSISLYTRGSTTIPTLDEALLDRDELLRTLKSNLLAAQNRMTQQANAHRRDYTFA</sequence>
<dbReference type="AlphaFoldDB" id="A0A392NVE4"/>
<evidence type="ECO:0000313" key="1">
    <source>
        <dbReference type="EMBL" id="MCI03412.1"/>
    </source>
</evidence>
<feature type="non-terminal residue" evidence="1">
    <location>
        <position position="67"/>
    </location>
</feature>
<comment type="caution">
    <text evidence="1">The sequence shown here is derived from an EMBL/GenBank/DDBJ whole genome shotgun (WGS) entry which is preliminary data.</text>
</comment>
<organism evidence="1 2">
    <name type="scientific">Trifolium medium</name>
    <dbReference type="NCBI Taxonomy" id="97028"/>
    <lineage>
        <taxon>Eukaryota</taxon>
        <taxon>Viridiplantae</taxon>
        <taxon>Streptophyta</taxon>
        <taxon>Embryophyta</taxon>
        <taxon>Tracheophyta</taxon>
        <taxon>Spermatophyta</taxon>
        <taxon>Magnoliopsida</taxon>
        <taxon>eudicotyledons</taxon>
        <taxon>Gunneridae</taxon>
        <taxon>Pentapetalae</taxon>
        <taxon>rosids</taxon>
        <taxon>fabids</taxon>
        <taxon>Fabales</taxon>
        <taxon>Fabaceae</taxon>
        <taxon>Papilionoideae</taxon>
        <taxon>50 kb inversion clade</taxon>
        <taxon>NPAAA clade</taxon>
        <taxon>Hologalegina</taxon>
        <taxon>IRL clade</taxon>
        <taxon>Trifolieae</taxon>
        <taxon>Trifolium</taxon>
    </lineage>
</organism>
<accession>A0A392NVE4</accession>